<dbReference type="Proteomes" id="UP000199476">
    <property type="component" value="Unassembled WGS sequence"/>
</dbReference>
<reference evidence="2 3" key="1">
    <citation type="submission" date="2016-10" db="EMBL/GenBank/DDBJ databases">
        <authorList>
            <person name="de Groot N.N."/>
        </authorList>
    </citation>
    <scope>NUCLEOTIDE SEQUENCE [LARGE SCALE GENOMIC DNA]</scope>
    <source>
        <strain evidence="2 3">SLAS-1</strain>
    </source>
</reference>
<dbReference type="OrthoDB" id="9789346at2"/>
<name>A0A1G9MYA8_9FIRM</name>
<dbReference type="GO" id="GO:0005886">
    <property type="term" value="C:plasma membrane"/>
    <property type="evidence" value="ECO:0007669"/>
    <property type="project" value="TreeGrafter"/>
</dbReference>
<keyword evidence="3" id="KW-1185">Reference proteome</keyword>
<gene>
    <name evidence="2" type="ORF">SAMN04488692_10949</name>
</gene>
<accession>A0A1G9MYA8</accession>
<sequence length="144" mass="15707">MLQGIFFSILAGIFIALQSIFNARLGEAAGFWSMNAFVHGSGFIFALFILLTLSRKINISAFTSIEPYYLLGGVLGVGIIFSVTQAITLLGISIGITIVIVTQILIAFIINYYGFFEEPIITISLPRLIGLAMMIAGLVIYQLY</sequence>
<dbReference type="Pfam" id="PF04657">
    <property type="entry name" value="DMT_YdcZ"/>
    <property type="match status" value="1"/>
</dbReference>
<dbReference type="EMBL" id="FNGO01000009">
    <property type="protein sequence ID" value="SDL79270.1"/>
    <property type="molecule type" value="Genomic_DNA"/>
</dbReference>
<dbReference type="InterPro" id="IPR006750">
    <property type="entry name" value="YdcZ"/>
</dbReference>
<dbReference type="PANTHER" id="PTHR34821:SF3">
    <property type="entry name" value="MEMBRANE PROTEIN"/>
    <property type="match status" value="1"/>
</dbReference>
<keyword evidence="1" id="KW-1133">Transmembrane helix</keyword>
<feature type="transmembrane region" description="Helical" evidence="1">
    <location>
        <begin position="32"/>
        <end position="53"/>
    </location>
</feature>
<evidence type="ECO:0000256" key="1">
    <source>
        <dbReference type="SAM" id="Phobius"/>
    </source>
</evidence>
<dbReference type="RefSeq" id="WP_089759807.1">
    <property type="nucleotide sequence ID" value="NZ_FNGO01000009.1"/>
</dbReference>
<keyword evidence="1" id="KW-0472">Membrane</keyword>
<dbReference type="PANTHER" id="PTHR34821">
    <property type="entry name" value="INNER MEMBRANE PROTEIN YDCZ"/>
    <property type="match status" value="1"/>
</dbReference>
<feature type="transmembrane region" description="Helical" evidence="1">
    <location>
        <begin position="89"/>
        <end position="113"/>
    </location>
</feature>
<evidence type="ECO:0000313" key="3">
    <source>
        <dbReference type="Proteomes" id="UP000199476"/>
    </source>
</evidence>
<proteinExistence type="predicted"/>
<protein>
    <submittedName>
        <fullName evidence="2">Transporter family-2 protein</fullName>
    </submittedName>
</protein>
<feature type="transmembrane region" description="Helical" evidence="1">
    <location>
        <begin position="125"/>
        <end position="143"/>
    </location>
</feature>
<dbReference type="AlphaFoldDB" id="A0A1G9MYA8"/>
<organism evidence="2 3">
    <name type="scientific">Halarsenatibacter silvermanii</name>
    <dbReference type="NCBI Taxonomy" id="321763"/>
    <lineage>
        <taxon>Bacteria</taxon>
        <taxon>Bacillati</taxon>
        <taxon>Bacillota</taxon>
        <taxon>Clostridia</taxon>
        <taxon>Halanaerobiales</taxon>
        <taxon>Halarsenatibacteraceae</taxon>
        <taxon>Halarsenatibacter</taxon>
    </lineage>
</organism>
<evidence type="ECO:0000313" key="2">
    <source>
        <dbReference type="EMBL" id="SDL79270.1"/>
    </source>
</evidence>
<dbReference type="STRING" id="321763.SAMN04488692_10949"/>
<feature type="transmembrane region" description="Helical" evidence="1">
    <location>
        <begin position="65"/>
        <end position="83"/>
    </location>
</feature>
<keyword evidence="1" id="KW-0812">Transmembrane</keyword>